<gene>
    <name evidence="2" type="ORF">L1F29_22275</name>
</gene>
<keyword evidence="3" id="KW-1185">Reference proteome</keyword>
<evidence type="ECO:0000313" key="3">
    <source>
        <dbReference type="Proteomes" id="UP001057877"/>
    </source>
</evidence>
<name>A0ABY5S5M3_9BACL</name>
<feature type="region of interest" description="Disordered" evidence="1">
    <location>
        <begin position="85"/>
        <end position="104"/>
    </location>
</feature>
<proteinExistence type="predicted"/>
<protein>
    <submittedName>
        <fullName evidence="2">Uncharacterized protein</fullName>
    </submittedName>
</protein>
<evidence type="ECO:0000256" key="1">
    <source>
        <dbReference type="SAM" id="MobiDB-lite"/>
    </source>
</evidence>
<dbReference type="Proteomes" id="UP001057877">
    <property type="component" value="Chromosome"/>
</dbReference>
<evidence type="ECO:0000313" key="2">
    <source>
        <dbReference type="EMBL" id="UVI28167.1"/>
    </source>
</evidence>
<dbReference type="RefSeq" id="WP_258384254.1">
    <property type="nucleotide sequence ID" value="NZ_CP091430.1"/>
</dbReference>
<dbReference type="EMBL" id="CP091430">
    <property type="protein sequence ID" value="UVI28167.1"/>
    <property type="molecule type" value="Genomic_DNA"/>
</dbReference>
<organism evidence="2 3">
    <name type="scientific">Paenibacillus spongiae</name>
    <dbReference type="NCBI Taxonomy" id="2909671"/>
    <lineage>
        <taxon>Bacteria</taxon>
        <taxon>Bacillati</taxon>
        <taxon>Bacillota</taxon>
        <taxon>Bacilli</taxon>
        <taxon>Bacillales</taxon>
        <taxon>Paenibacillaceae</taxon>
        <taxon>Paenibacillus</taxon>
    </lineage>
</organism>
<feature type="compositionally biased region" description="Acidic residues" evidence="1">
    <location>
        <begin position="86"/>
        <end position="104"/>
    </location>
</feature>
<reference evidence="2" key="1">
    <citation type="submission" date="2022-01" db="EMBL/GenBank/DDBJ databases">
        <title>Paenibacillus spongiae sp. nov., isolated from marine sponge.</title>
        <authorList>
            <person name="Li Z."/>
            <person name="Zhang M."/>
        </authorList>
    </citation>
    <scope>NUCLEOTIDE SEQUENCE</scope>
    <source>
        <strain evidence="2">PHS-Z3</strain>
    </source>
</reference>
<accession>A0ABY5S5M3</accession>
<sequence length="104" mass="11948">MATFKQKTIQTKNGKSYIAQHPGVRTVTKINDRVKNKHGIPSEEKVCDEMFKLVIVEPKVTIESFDSYVEMMELANKAYYFVTGVDDPEEQKEDDADDDQQTRS</sequence>